<feature type="compositionally biased region" description="Polar residues" evidence="1">
    <location>
        <begin position="142"/>
        <end position="151"/>
    </location>
</feature>
<gene>
    <name evidence="3" type="ORF">MHEC_32860</name>
</gene>
<dbReference type="Proteomes" id="UP000595446">
    <property type="component" value="Chromosome"/>
</dbReference>
<evidence type="ECO:0000313" key="3">
    <source>
        <dbReference type="EMBL" id="BCO36853.1"/>
    </source>
</evidence>
<accession>A0A7R7GVH7</accession>
<dbReference type="EMBL" id="AP024237">
    <property type="protein sequence ID" value="BCO36853.1"/>
    <property type="molecule type" value="Genomic_DNA"/>
</dbReference>
<keyword evidence="2" id="KW-0472">Membrane</keyword>
<keyword evidence="4" id="KW-1185">Reference proteome</keyword>
<proteinExistence type="predicted"/>
<dbReference type="RefSeq" id="WP_142358657.1">
    <property type="nucleotide sequence ID" value="NZ_MPJF02000007.1"/>
</dbReference>
<feature type="region of interest" description="Disordered" evidence="1">
    <location>
        <begin position="118"/>
        <end position="158"/>
    </location>
</feature>
<name>A0A7R7GVH7_9MYCO</name>
<protein>
    <submittedName>
        <fullName evidence="3">Uncharacterized protein</fullName>
    </submittedName>
</protein>
<keyword evidence="2" id="KW-0812">Transmembrane</keyword>
<sequence length="158" mass="17081">MNTTRPHSNIPSQILRDVETRGSSGVSRCESRCSHTRWVDRHPTATTTLILAIPITICAMLAAHPLAGTITLLVGAAAGLAWLADRERSRREAIAARADRQHQQLITGIPPLTACLAGTPPDTPTIRLQPARLRTPPTPAANRSQTISTPRTRTRAYG</sequence>
<evidence type="ECO:0000256" key="2">
    <source>
        <dbReference type="SAM" id="Phobius"/>
    </source>
</evidence>
<evidence type="ECO:0000256" key="1">
    <source>
        <dbReference type="SAM" id="MobiDB-lite"/>
    </source>
</evidence>
<feature type="transmembrane region" description="Helical" evidence="2">
    <location>
        <begin position="50"/>
        <end position="83"/>
    </location>
</feature>
<reference evidence="3 4" key="1">
    <citation type="submission" date="2020-12" db="EMBL/GenBank/DDBJ databases">
        <title>Complete genome sequence of Mycobacterium heckeshornense JCM 15655T, closely related to a pathogenic non-tuberculous mycobacterial species Mycobacterium xenopi.</title>
        <authorList>
            <person name="Yoshida M."/>
            <person name="Fukano H."/>
            <person name="Asakura T."/>
            <person name="Suzuki M."/>
            <person name="Hoshino Y."/>
        </authorList>
    </citation>
    <scope>NUCLEOTIDE SEQUENCE [LARGE SCALE GENOMIC DNA]</scope>
    <source>
        <strain evidence="3 4">JCM 15655</strain>
    </source>
</reference>
<evidence type="ECO:0000313" key="4">
    <source>
        <dbReference type="Proteomes" id="UP000595446"/>
    </source>
</evidence>
<keyword evidence="2" id="KW-1133">Transmembrane helix</keyword>
<dbReference type="AlphaFoldDB" id="A0A7R7GVH7"/>
<organism evidence="3 4">
    <name type="scientific">Mycobacterium heckeshornense</name>
    <dbReference type="NCBI Taxonomy" id="110505"/>
    <lineage>
        <taxon>Bacteria</taxon>
        <taxon>Bacillati</taxon>
        <taxon>Actinomycetota</taxon>
        <taxon>Actinomycetes</taxon>
        <taxon>Mycobacteriales</taxon>
        <taxon>Mycobacteriaceae</taxon>
        <taxon>Mycobacterium</taxon>
    </lineage>
</organism>